<dbReference type="PROSITE" id="PS01124">
    <property type="entry name" value="HTH_ARAC_FAMILY_2"/>
    <property type="match status" value="1"/>
</dbReference>
<dbReference type="PROSITE" id="PS00041">
    <property type="entry name" value="HTH_ARAC_FAMILY_1"/>
    <property type="match status" value="1"/>
</dbReference>
<dbReference type="Proteomes" id="UP000198935">
    <property type="component" value="Unassembled WGS sequence"/>
</dbReference>
<proteinExistence type="predicted"/>
<dbReference type="InterPro" id="IPR009057">
    <property type="entry name" value="Homeodomain-like_sf"/>
</dbReference>
<organism evidence="6 7">
    <name type="scientific">Evansella caseinilytica</name>
    <dbReference type="NCBI Taxonomy" id="1503961"/>
    <lineage>
        <taxon>Bacteria</taxon>
        <taxon>Bacillati</taxon>
        <taxon>Bacillota</taxon>
        <taxon>Bacilli</taxon>
        <taxon>Bacillales</taxon>
        <taxon>Bacillaceae</taxon>
        <taxon>Evansella</taxon>
    </lineage>
</organism>
<protein>
    <submittedName>
        <fullName evidence="6">AraC-type DNA-binding protein</fullName>
    </submittedName>
</protein>
<dbReference type="EMBL" id="FNPI01000004">
    <property type="protein sequence ID" value="SDY93528.1"/>
    <property type="molecule type" value="Genomic_DNA"/>
</dbReference>
<evidence type="ECO:0000256" key="1">
    <source>
        <dbReference type="ARBA" id="ARBA00023015"/>
    </source>
</evidence>
<name>A0A1H3NXI4_9BACI</name>
<evidence type="ECO:0000256" key="4">
    <source>
        <dbReference type="SAM" id="Phobius"/>
    </source>
</evidence>
<dbReference type="OrthoDB" id="1975037at2"/>
<feature type="transmembrane region" description="Helical" evidence="4">
    <location>
        <begin position="294"/>
        <end position="313"/>
    </location>
</feature>
<dbReference type="Gene3D" id="1.10.10.60">
    <property type="entry name" value="Homeodomain-like"/>
    <property type="match status" value="2"/>
</dbReference>
<evidence type="ECO:0000256" key="2">
    <source>
        <dbReference type="ARBA" id="ARBA00023125"/>
    </source>
</evidence>
<evidence type="ECO:0000313" key="6">
    <source>
        <dbReference type="EMBL" id="SDY93528.1"/>
    </source>
</evidence>
<dbReference type="GO" id="GO:0043565">
    <property type="term" value="F:sequence-specific DNA binding"/>
    <property type="evidence" value="ECO:0007669"/>
    <property type="project" value="InterPro"/>
</dbReference>
<dbReference type="STRING" id="1503961.SAMN05421736_104246"/>
<evidence type="ECO:0000259" key="5">
    <source>
        <dbReference type="PROSITE" id="PS01124"/>
    </source>
</evidence>
<keyword evidence="1" id="KW-0805">Transcription regulation</keyword>
<dbReference type="SMART" id="SM00342">
    <property type="entry name" value="HTH_ARAC"/>
    <property type="match status" value="1"/>
</dbReference>
<gene>
    <name evidence="6" type="ORF">SAMN05421736_104246</name>
</gene>
<evidence type="ECO:0000256" key="3">
    <source>
        <dbReference type="ARBA" id="ARBA00023163"/>
    </source>
</evidence>
<dbReference type="Pfam" id="PF12833">
    <property type="entry name" value="HTH_18"/>
    <property type="match status" value="1"/>
</dbReference>
<dbReference type="GO" id="GO:0003700">
    <property type="term" value="F:DNA-binding transcription factor activity"/>
    <property type="evidence" value="ECO:0007669"/>
    <property type="project" value="InterPro"/>
</dbReference>
<keyword evidence="3" id="KW-0804">Transcription</keyword>
<dbReference type="PANTHER" id="PTHR43280:SF10">
    <property type="entry name" value="REGULATORY PROTEIN POCR"/>
    <property type="match status" value="1"/>
</dbReference>
<dbReference type="Gene3D" id="3.30.450.20">
    <property type="entry name" value="PAS domain"/>
    <property type="match status" value="1"/>
</dbReference>
<keyword evidence="4" id="KW-0812">Transmembrane</keyword>
<dbReference type="PANTHER" id="PTHR43280">
    <property type="entry name" value="ARAC-FAMILY TRANSCRIPTIONAL REGULATOR"/>
    <property type="match status" value="1"/>
</dbReference>
<feature type="domain" description="HTH araC/xylS-type" evidence="5">
    <location>
        <begin position="663"/>
        <end position="761"/>
    </location>
</feature>
<keyword evidence="7" id="KW-1185">Reference proteome</keyword>
<keyword evidence="2 6" id="KW-0238">DNA-binding</keyword>
<dbReference type="InterPro" id="IPR041522">
    <property type="entry name" value="CdaR_GGDEF"/>
</dbReference>
<dbReference type="AlphaFoldDB" id="A0A1H3NXI4"/>
<reference evidence="7" key="1">
    <citation type="submission" date="2016-10" db="EMBL/GenBank/DDBJ databases">
        <authorList>
            <person name="Varghese N."/>
            <person name="Submissions S."/>
        </authorList>
    </citation>
    <scope>NUCLEOTIDE SEQUENCE [LARGE SCALE GENOMIC DNA]</scope>
    <source>
        <strain evidence="7">SP</strain>
    </source>
</reference>
<evidence type="ECO:0000313" key="7">
    <source>
        <dbReference type="Proteomes" id="UP000198935"/>
    </source>
</evidence>
<dbReference type="InterPro" id="IPR018062">
    <property type="entry name" value="HTH_AraC-typ_CS"/>
</dbReference>
<dbReference type="InterPro" id="IPR018060">
    <property type="entry name" value="HTH_AraC"/>
</dbReference>
<feature type="transmembrane region" description="Helical" evidence="4">
    <location>
        <begin position="6"/>
        <end position="31"/>
    </location>
</feature>
<dbReference type="SUPFAM" id="SSF46689">
    <property type="entry name" value="Homeodomain-like"/>
    <property type="match status" value="2"/>
</dbReference>
<accession>A0A1H3NXI4</accession>
<keyword evidence="4" id="KW-0472">Membrane</keyword>
<keyword evidence="4" id="KW-1133">Transmembrane helix</keyword>
<dbReference type="Pfam" id="PF17853">
    <property type="entry name" value="GGDEF_2"/>
    <property type="match status" value="1"/>
</dbReference>
<sequence length="764" mass="89242">MWNKSLLSKLIMFGCVISILPVIIVGTFSYFQSATVIQSKVNEEKVQLIRQINSNVEQVLKTVNYSFNTIIDSSTMYHALNVEMIAYDFQIQRELRKELMNLQSMETQVEDIFIINAQNNWLLNNTGVRRLNEHSDREKYLSFLDLTENSSWMLLRNSDFAESISKSDCSYTISLVKKLPIKRSFKYGLAFANIPACSIAKMINVDEDSEQFMIIDGNEQIIIHNNKEMIGKYLYELDYFPDEEFPENYGQFETIIDGKAYTVTYLHSDFNDWTYLSLYSIDALTTEAKKIGHVTVYTMLLIISISLAAVWLITRKIYSPVNKLVKYIEDQLPDNENKKENELELIEQQMKDLFSSNSDMGNQLKEHTHQVRALFLNRLFLGQAKSREIEEKISYFQLSDQVAAWSSLTVITLQIDTLDNSTYQAKDMELLIFAVTNIVEETIPAENRFPMVWMDQTLVCLVGGISDSKTDIETFIYDITEELHHNIEKWLNISVSLGISLPFRELKEAARAFQEGVEALKQRIKLGKGVIVHYSSVNSGKHSIIYDYPSRTEEELIVAIKIADKDKALQQLESWMEKTFSIPQSPREYQISMMRLLNNLLMVKQENGISFKQLKITHESLYEELLTLDMKEEIREWFETRLIIPLIHVFRERRNSQFQNLSEKIINLIHNHYDKDITLEECAAQLHYNANYLSSVFRQETNYTFSEYLANYRLKLAKQWLTKTEMTVKEIADKLRYTNSQNFIRSFKKLEKMTPGQYRQMNKV</sequence>